<sequence length="182" mass="20366">MDTNSKIKFEVPVREQMSADNLPVYDAIVKSVGFMPNLFATLGLSNNGLNRYISFQNDKPSLTNKEKEAINLIVSEVNDCNYCKAAHTAIGKMNGYTDEQAIEIRSGKVSFDKKLNALVKLAKDIAEARGKINQKFLECFFNEGYGKGHLVDVIIQVGEKTITNYLHNVTQVDIDFPEVQEL</sequence>
<accession>A0A504JLV8</accession>
<dbReference type="PANTHER" id="PTHR35446">
    <property type="entry name" value="SI:CH211-175M2.5"/>
    <property type="match status" value="1"/>
</dbReference>
<organism evidence="2 3">
    <name type="scientific">Aquimarina algicola</name>
    <dbReference type="NCBI Taxonomy" id="2589995"/>
    <lineage>
        <taxon>Bacteria</taxon>
        <taxon>Pseudomonadati</taxon>
        <taxon>Bacteroidota</taxon>
        <taxon>Flavobacteriia</taxon>
        <taxon>Flavobacteriales</taxon>
        <taxon>Flavobacteriaceae</taxon>
        <taxon>Aquimarina</taxon>
    </lineage>
</organism>
<reference evidence="2 3" key="1">
    <citation type="submission" date="2019-06" db="EMBL/GenBank/DDBJ databases">
        <authorList>
            <person name="Meng X."/>
        </authorList>
    </citation>
    <scope>NUCLEOTIDE SEQUENCE [LARGE SCALE GENOMIC DNA]</scope>
    <source>
        <strain evidence="2 3">M625</strain>
    </source>
</reference>
<evidence type="ECO:0000313" key="3">
    <source>
        <dbReference type="Proteomes" id="UP000315540"/>
    </source>
</evidence>
<dbReference type="NCBIfam" id="TIGR00778">
    <property type="entry name" value="ahpD_dom"/>
    <property type="match status" value="1"/>
</dbReference>
<dbReference type="Proteomes" id="UP000315540">
    <property type="component" value="Unassembled WGS sequence"/>
</dbReference>
<dbReference type="Gene3D" id="1.20.1290.10">
    <property type="entry name" value="AhpD-like"/>
    <property type="match status" value="1"/>
</dbReference>
<dbReference type="Pfam" id="PF02627">
    <property type="entry name" value="CMD"/>
    <property type="match status" value="1"/>
</dbReference>
<dbReference type="InterPro" id="IPR004675">
    <property type="entry name" value="AhpD_core"/>
</dbReference>
<gene>
    <name evidence="2" type="ORF">FHK87_00720</name>
</gene>
<dbReference type="OrthoDB" id="9808310at2"/>
<dbReference type="RefSeq" id="WP_140588605.1">
    <property type="nucleotide sequence ID" value="NZ_VFWZ01000001.1"/>
</dbReference>
<name>A0A504JLV8_9FLAO</name>
<dbReference type="InterPro" id="IPR029032">
    <property type="entry name" value="AhpD-like"/>
</dbReference>
<feature type="domain" description="Carboxymuconolactone decarboxylase-like" evidence="1">
    <location>
        <begin position="59"/>
        <end position="121"/>
    </location>
</feature>
<comment type="caution">
    <text evidence="2">The sequence shown here is derived from an EMBL/GenBank/DDBJ whole genome shotgun (WGS) entry which is preliminary data.</text>
</comment>
<proteinExistence type="predicted"/>
<dbReference type="InterPro" id="IPR003779">
    <property type="entry name" value="CMD-like"/>
</dbReference>
<dbReference type="SUPFAM" id="SSF69118">
    <property type="entry name" value="AhpD-like"/>
    <property type="match status" value="1"/>
</dbReference>
<evidence type="ECO:0000313" key="2">
    <source>
        <dbReference type="EMBL" id="TPN88768.1"/>
    </source>
</evidence>
<dbReference type="EMBL" id="VFWZ01000001">
    <property type="protein sequence ID" value="TPN88768.1"/>
    <property type="molecule type" value="Genomic_DNA"/>
</dbReference>
<dbReference type="GO" id="GO:0051920">
    <property type="term" value="F:peroxiredoxin activity"/>
    <property type="evidence" value="ECO:0007669"/>
    <property type="project" value="InterPro"/>
</dbReference>
<keyword evidence="3" id="KW-1185">Reference proteome</keyword>
<dbReference type="PANTHER" id="PTHR35446:SF3">
    <property type="entry name" value="CMD DOMAIN-CONTAINING PROTEIN"/>
    <property type="match status" value="1"/>
</dbReference>
<dbReference type="AlphaFoldDB" id="A0A504JLV8"/>
<protein>
    <submittedName>
        <fullName evidence="2">Carboxymuconolactone decarboxylase family protein</fullName>
    </submittedName>
</protein>
<evidence type="ECO:0000259" key="1">
    <source>
        <dbReference type="Pfam" id="PF02627"/>
    </source>
</evidence>